<protein>
    <submittedName>
        <fullName evidence="1">Uncharacterized protein</fullName>
    </submittedName>
</protein>
<evidence type="ECO:0000313" key="2">
    <source>
        <dbReference type="Proteomes" id="UP001153069"/>
    </source>
</evidence>
<gene>
    <name evidence="1" type="ORF">SEMRO_1491_G277120.1</name>
</gene>
<proteinExistence type="predicted"/>
<dbReference type="GO" id="GO:0000136">
    <property type="term" value="C:mannan polymerase complex"/>
    <property type="evidence" value="ECO:0007669"/>
    <property type="project" value="TreeGrafter"/>
</dbReference>
<name>A0A9N8HQW0_9STRA</name>
<dbReference type="PANTHER" id="PTHR31834:SF1">
    <property type="entry name" value="INITIATION-SPECIFIC ALPHA-1,6-MANNOSYLTRANSFERASE"/>
    <property type="match status" value="1"/>
</dbReference>
<dbReference type="InterPro" id="IPR039367">
    <property type="entry name" value="Och1-like"/>
</dbReference>
<dbReference type="Pfam" id="PF04488">
    <property type="entry name" value="Gly_transf_sug"/>
    <property type="match status" value="1"/>
</dbReference>
<evidence type="ECO:0000313" key="1">
    <source>
        <dbReference type="EMBL" id="CAB9524078.1"/>
    </source>
</evidence>
<reference evidence="1" key="1">
    <citation type="submission" date="2020-06" db="EMBL/GenBank/DDBJ databases">
        <authorList>
            <consortium name="Plant Systems Biology data submission"/>
        </authorList>
    </citation>
    <scope>NUCLEOTIDE SEQUENCE</scope>
    <source>
        <strain evidence="1">D6</strain>
    </source>
</reference>
<comment type="caution">
    <text evidence="1">The sequence shown here is derived from an EMBL/GenBank/DDBJ whole genome shotgun (WGS) entry which is preliminary data.</text>
</comment>
<dbReference type="Gene3D" id="3.90.550.20">
    <property type="match status" value="1"/>
</dbReference>
<dbReference type="PANTHER" id="PTHR31834">
    <property type="entry name" value="INITIATION-SPECIFIC ALPHA-1,6-MANNOSYLTRANSFERASE"/>
    <property type="match status" value="1"/>
</dbReference>
<dbReference type="GO" id="GO:0000009">
    <property type="term" value="F:alpha-1,6-mannosyltransferase activity"/>
    <property type="evidence" value="ECO:0007669"/>
    <property type="project" value="InterPro"/>
</dbReference>
<organism evidence="1 2">
    <name type="scientific">Seminavis robusta</name>
    <dbReference type="NCBI Taxonomy" id="568900"/>
    <lineage>
        <taxon>Eukaryota</taxon>
        <taxon>Sar</taxon>
        <taxon>Stramenopiles</taxon>
        <taxon>Ochrophyta</taxon>
        <taxon>Bacillariophyta</taxon>
        <taxon>Bacillariophyceae</taxon>
        <taxon>Bacillariophycidae</taxon>
        <taxon>Naviculales</taxon>
        <taxon>Naviculaceae</taxon>
        <taxon>Seminavis</taxon>
    </lineage>
</organism>
<sequence>MLFVTAPREPKMLAASMKNFSSPTMQLRFYNYTESARSVYEIGLELKQTHNISGVFEAWSLLRPWAFKADLWRALVLWKYGGIYLDNELVLTQPLERWASLADNETLSTCFDFADDTFQLPKEDRRDNFTDFRSTWNAVLSAKRGSPVILEIIQAILHNVETRSLGLPTTTQQDLAVTGPVLYGYVIATSSFKNTVRLPCANRAGNGVQSLLVEGNLTTTNATDVIIVADEEEHGLTQTTGINISYGELHKRGQIYCDNVTNWYGPHDRYACAIGNETLEAIRNETADACWWCKFF</sequence>
<dbReference type="AlphaFoldDB" id="A0A9N8HQW0"/>
<accession>A0A9N8HQW0</accession>
<keyword evidence="2" id="KW-1185">Reference proteome</keyword>
<dbReference type="InterPro" id="IPR029044">
    <property type="entry name" value="Nucleotide-diphossugar_trans"/>
</dbReference>
<dbReference type="OrthoDB" id="409543at2759"/>
<dbReference type="InterPro" id="IPR007577">
    <property type="entry name" value="GlycoTrfase_DXD_sugar-bd_CS"/>
</dbReference>
<dbReference type="SUPFAM" id="SSF53448">
    <property type="entry name" value="Nucleotide-diphospho-sugar transferases"/>
    <property type="match status" value="1"/>
</dbReference>
<dbReference type="Proteomes" id="UP001153069">
    <property type="component" value="Unassembled WGS sequence"/>
</dbReference>
<dbReference type="GO" id="GO:0006487">
    <property type="term" value="P:protein N-linked glycosylation"/>
    <property type="evidence" value="ECO:0007669"/>
    <property type="project" value="TreeGrafter"/>
</dbReference>
<dbReference type="EMBL" id="CAICTM010001489">
    <property type="protein sequence ID" value="CAB9524078.1"/>
    <property type="molecule type" value="Genomic_DNA"/>
</dbReference>